<dbReference type="AlphaFoldDB" id="A0A392UPA0"/>
<protein>
    <submittedName>
        <fullName evidence="2">Uncharacterized protein</fullName>
    </submittedName>
</protein>
<sequence>MFAGFWVMRWKVGDVWPSSVAKFNFSSTTTTSLTVVAVIVAASLVFR</sequence>
<evidence type="ECO:0000313" key="3">
    <source>
        <dbReference type="Proteomes" id="UP000265520"/>
    </source>
</evidence>
<dbReference type="EMBL" id="LXQA010854929">
    <property type="protein sequence ID" value="MCI74170.1"/>
    <property type="molecule type" value="Genomic_DNA"/>
</dbReference>
<accession>A0A392UPA0</accession>
<feature type="non-terminal residue" evidence="2">
    <location>
        <position position="47"/>
    </location>
</feature>
<feature type="transmembrane region" description="Helical" evidence="1">
    <location>
        <begin position="25"/>
        <end position="46"/>
    </location>
</feature>
<reference evidence="2 3" key="1">
    <citation type="journal article" date="2018" name="Front. Plant Sci.">
        <title>Red Clover (Trifolium pratense) and Zigzag Clover (T. medium) - A Picture of Genomic Similarities and Differences.</title>
        <authorList>
            <person name="Dluhosova J."/>
            <person name="Istvanek J."/>
            <person name="Nedelnik J."/>
            <person name="Repkova J."/>
        </authorList>
    </citation>
    <scope>NUCLEOTIDE SEQUENCE [LARGE SCALE GENOMIC DNA]</scope>
    <source>
        <strain evidence="3">cv. 10/8</strain>
        <tissue evidence="2">Leaf</tissue>
    </source>
</reference>
<comment type="caution">
    <text evidence="2">The sequence shown here is derived from an EMBL/GenBank/DDBJ whole genome shotgun (WGS) entry which is preliminary data.</text>
</comment>
<evidence type="ECO:0000256" key="1">
    <source>
        <dbReference type="SAM" id="Phobius"/>
    </source>
</evidence>
<name>A0A392UPA0_9FABA</name>
<dbReference type="Proteomes" id="UP000265520">
    <property type="component" value="Unassembled WGS sequence"/>
</dbReference>
<keyword evidence="1" id="KW-0472">Membrane</keyword>
<proteinExistence type="predicted"/>
<evidence type="ECO:0000313" key="2">
    <source>
        <dbReference type="EMBL" id="MCI74170.1"/>
    </source>
</evidence>
<keyword evidence="1" id="KW-1133">Transmembrane helix</keyword>
<organism evidence="2 3">
    <name type="scientific">Trifolium medium</name>
    <dbReference type="NCBI Taxonomy" id="97028"/>
    <lineage>
        <taxon>Eukaryota</taxon>
        <taxon>Viridiplantae</taxon>
        <taxon>Streptophyta</taxon>
        <taxon>Embryophyta</taxon>
        <taxon>Tracheophyta</taxon>
        <taxon>Spermatophyta</taxon>
        <taxon>Magnoliopsida</taxon>
        <taxon>eudicotyledons</taxon>
        <taxon>Gunneridae</taxon>
        <taxon>Pentapetalae</taxon>
        <taxon>rosids</taxon>
        <taxon>fabids</taxon>
        <taxon>Fabales</taxon>
        <taxon>Fabaceae</taxon>
        <taxon>Papilionoideae</taxon>
        <taxon>50 kb inversion clade</taxon>
        <taxon>NPAAA clade</taxon>
        <taxon>Hologalegina</taxon>
        <taxon>IRL clade</taxon>
        <taxon>Trifolieae</taxon>
        <taxon>Trifolium</taxon>
    </lineage>
</organism>
<keyword evidence="1" id="KW-0812">Transmembrane</keyword>
<keyword evidence="3" id="KW-1185">Reference proteome</keyword>